<dbReference type="AlphaFoldDB" id="A0A0F6Z5A7"/>
<reference evidence="1 2" key="1">
    <citation type="submission" date="2015-04" db="EMBL/GenBank/DDBJ databases">
        <title>Complete Genome Sequence of Brevibacterium flavum ATCC 15168.</title>
        <authorList>
            <person name="Ahn J."/>
            <person name="Park G."/>
            <person name="Jeon W."/>
            <person name="Jang Y."/>
            <person name="Jang M."/>
            <person name="Lee H."/>
            <person name="Lee H."/>
        </authorList>
    </citation>
    <scope>NUCLEOTIDE SEQUENCE [LARGE SCALE GENOMIC DNA]</scope>
    <source>
        <strain evidence="1 2">ATCC 15168</strain>
    </source>
</reference>
<sequence>MAGTHFCKFCGEPIFWIHTEAGRLIPLDPGSDTKRGTFALRVTHRPDGTARRVAVGLTIHERVEAIADGELLFLAHQAVCSGTRSVGGGAPIPAGVKSKMKQIIDEAKKSR</sequence>
<protein>
    <submittedName>
        <fullName evidence="1">Uncharacterized protein</fullName>
    </submittedName>
</protein>
<dbReference type="Proteomes" id="UP000034037">
    <property type="component" value="Chromosome"/>
</dbReference>
<dbReference type="PATRIC" id="fig|92706.3.peg.1077"/>
<accession>A0A0F6Z5A7</accession>
<keyword evidence="2" id="KW-1185">Reference proteome</keyword>
<evidence type="ECO:0000313" key="2">
    <source>
        <dbReference type="Proteomes" id="UP000034037"/>
    </source>
</evidence>
<name>A0A0F6Z5A7_9CORY</name>
<evidence type="ECO:0000313" key="1">
    <source>
        <dbReference type="EMBL" id="AKF26993.1"/>
    </source>
</evidence>
<dbReference type="RefSeq" id="WP_003860119.1">
    <property type="nucleotide sequence ID" value="NZ_CP011309.1"/>
</dbReference>
<dbReference type="HOGENOM" id="CLU_2192576_0_0_11"/>
<proteinExistence type="predicted"/>
<gene>
    <name evidence="1" type="ORF">YH66_05190</name>
</gene>
<dbReference type="EMBL" id="CP011309">
    <property type="protein sequence ID" value="AKF26993.1"/>
    <property type="molecule type" value="Genomic_DNA"/>
</dbReference>
<organism evidence="1 2">
    <name type="scientific">[Brevibacterium] flavum</name>
    <dbReference type="NCBI Taxonomy" id="92706"/>
    <lineage>
        <taxon>Bacteria</taxon>
        <taxon>Bacillati</taxon>
        <taxon>Actinomycetota</taxon>
        <taxon>Actinomycetes</taxon>
        <taxon>Mycobacteriales</taxon>
        <taxon>Corynebacteriaceae</taxon>
        <taxon>Corynebacterium</taxon>
    </lineage>
</organism>